<feature type="domain" description="F-box" evidence="1">
    <location>
        <begin position="35"/>
        <end position="103"/>
    </location>
</feature>
<evidence type="ECO:0000313" key="3">
    <source>
        <dbReference type="Proteomes" id="UP000250043"/>
    </source>
</evidence>
<dbReference type="SUPFAM" id="SSF52058">
    <property type="entry name" value="L domain-like"/>
    <property type="match status" value="1"/>
</dbReference>
<dbReference type="Gene3D" id="3.80.10.10">
    <property type="entry name" value="Ribonuclease Inhibitor"/>
    <property type="match status" value="1"/>
</dbReference>
<accession>A0A8E2J385</accession>
<dbReference type="InterPro" id="IPR032675">
    <property type="entry name" value="LRR_dom_sf"/>
</dbReference>
<dbReference type="AlphaFoldDB" id="A0A8E2J385"/>
<dbReference type="InterPro" id="IPR001810">
    <property type="entry name" value="F-box_dom"/>
</dbReference>
<reference evidence="2 3" key="1">
    <citation type="submission" date="2016-07" db="EMBL/GenBank/DDBJ databases">
        <title>Draft genome of the white-rot fungus Obba rivulosa 3A-2.</title>
        <authorList>
            <consortium name="DOE Joint Genome Institute"/>
            <person name="Miettinen O."/>
            <person name="Riley R."/>
            <person name="Acob R."/>
            <person name="Barry K."/>
            <person name="Cullen D."/>
            <person name="De Vries R."/>
            <person name="Hainaut M."/>
            <person name="Hatakka A."/>
            <person name="Henrissat B."/>
            <person name="Hilden K."/>
            <person name="Kuo R."/>
            <person name="Labutti K."/>
            <person name="Lipzen A."/>
            <person name="Makela M.R."/>
            <person name="Sandor L."/>
            <person name="Spatafora J.W."/>
            <person name="Grigoriev I.V."/>
            <person name="Hibbett D.S."/>
        </authorList>
    </citation>
    <scope>NUCLEOTIDE SEQUENCE [LARGE SCALE GENOMIC DNA]</scope>
    <source>
        <strain evidence="2 3">3A-2</strain>
    </source>
</reference>
<keyword evidence="3" id="KW-1185">Reference proteome</keyword>
<dbReference type="OrthoDB" id="3353710at2759"/>
<dbReference type="Pfam" id="PF12937">
    <property type="entry name" value="F-box-like"/>
    <property type="match status" value="1"/>
</dbReference>
<evidence type="ECO:0000313" key="2">
    <source>
        <dbReference type="EMBL" id="OCH93812.1"/>
    </source>
</evidence>
<proteinExistence type="predicted"/>
<dbReference type="EMBL" id="KV722350">
    <property type="protein sequence ID" value="OCH93812.1"/>
    <property type="molecule type" value="Genomic_DNA"/>
</dbReference>
<evidence type="ECO:0000259" key="1">
    <source>
        <dbReference type="Pfam" id="PF12937"/>
    </source>
</evidence>
<dbReference type="Proteomes" id="UP000250043">
    <property type="component" value="Unassembled WGS sequence"/>
</dbReference>
<organism evidence="2 3">
    <name type="scientific">Obba rivulosa</name>
    <dbReference type="NCBI Taxonomy" id="1052685"/>
    <lineage>
        <taxon>Eukaryota</taxon>
        <taxon>Fungi</taxon>
        <taxon>Dikarya</taxon>
        <taxon>Basidiomycota</taxon>
        <taxon>Agaricomycotina</taxon>
        <taxon>Agaricomycetes</taxon>
        <taxon>Polyporales</taxon>
        <taxon>Gelatoporiaceae</taxon>
        <taxon>Obba</taxon>
    </lineage>
</organism>
<protein>
    <recommendedName>
        <fullName evidence="1">F-box domain-containing protein</fullName>
    </recommendedName>
</protein>
<name>A0A8E2J385_9APHY</name>
<sequence length="534" mass="59819">MGDADRVRKEVEIEIAHHTRAITDLKTRWNSVSPICRMPTELLVEIFVHHARDIGSRAVAIYRGSTSQPRGEKLYAWTSVAHICRHWRAVALASPRLWSHLYITSPRWTTELLRRTEKVLLVVFADVPGYEPERRVRLEALRLVLKEMERIEILKLSLHASQLRDLQGELTEATDSLKTLEFFIRGSNGNVAFVDALFQAKHPRLQRLALSAPSIQWSNPPLCPNLTELFLSSTSLQAGVTLSSAFDALQSMPQLQTLTLRDLLRQEVDSSPTCSVVSLPRLKILKLSGKTFSPTVGATFLSHLYLPSISNIYLTCTPIDRAAQLVSPLCAILHNFATITALSLRVDESNIIVRAWTNRSPSENPAVRMVTSDCDIRLTISGGDTHRVSAGLLTALCGAFKPLDITALRVKLRHFSQKQLETLLTPMRNVVLMEVVGSPPVILPKVLQPVVTAPDRGPDDFPLPRLHTIWFRQSSFIARPEKNLYPMQVWLDCLDFRRISGAPVQEVVFDDCTVDPCGDENKLAGAVQRLVVYD</sequence>
<gene>
    <name evidence="2" type="ORF">OBBRIDRAFT_748746</name>
</gene>